<comment type="caution">
    <text evidence="4">The sequence shown here is derived from an EMBL/GenBank/DDBJ whole genome shotgun (WGS) entry which is preliminary data.</text>
</comment>
<evidence type="ECO:0008006" key="6">
    <source>
        <dbReference type="Google" id="ProtNLM"/>
    </source>
</evidence>
<dbReference type="OrthoDB" id="426293at2759"/>
<sequence>MDLDELHQMVLLREVASVDNIEEFISIFTQVQPSLIDNKTFEAETIPILHEAIRNDSFRVIDYLLDQKVPMRPFLFQEATKNTSYRVLESFLNHGFDINTPIDTNNPPAIAGIATPLHYAAGKGLLDSVKVLVDGGAWPYTKDPSGLTAIDWAQMNRHVSVVEFLRSLPAGDSFQQFTDAPGKHFTPVALETLLRETGLKLV</sequence>
<dbReference type="PANTHER" id="PTHR24189">
    <property type="entry name" value="MYOTROPHIN"/>
    <property type="match status" value="1"/>
</dbReference>
<evidence type="ECO:0000256" key="2">
    <source>
        <dbReference type="ARBA" id="ARBA00023043"/>
    </source>
</evidence>
<gene>
    <name evidence="4" type="ORF">N7468_000564</name>
</gene>
<dbReference type="GeneID" id="83197164"/>
<dbReference type="AlphaFoldDB" id="A0A9W9PMA0"/>
<accession>A0A9W9PMA0</accession>
<evidence type="ECO:0000313" key="5">
    <source>
        <dbReference type="Proteomes" id="UP001150941"/>
    </source>
</evidence>
<protein>
    <recommendedName>
        <fullName evidence="6">Ankyrin repeat protein</fullName>
    </recommendedName>
</protein>
<dbReference type="InterPro" id="IPR036770">
    <property type="entry name" value="Ankyrin_rpt-contain_sf"/>
</dbReference>
<evidence type="ECO:0000313" key="4">
    <source>
        <dbReference type="EMBL" id="KAJ5249113.1"/>
    </source>
</evidence>
<dbReference type="Proteomes" id="UP001150941">
    <property type="component" value="Unassembled WGS sequence"/>
</dbReference>
<name>A0A9W9PMA0_9EURO</name>
<dbReference type="RefSeq" id="XP_058335892.1">
    <property type="nucleotide sequence ID" value="XM_058469861.1"/>
</dbReference>
<reference evidence="4" key="1">
    <citation type="submission" date="2022-11" db="EMBL/GenBank/DDBJ databases">
        <authorList>
            <person name="Petersen C."/>
        </authorList>
    </citation>
    <scope>NUCLEOTIDE SEQUENCE</scope>
    <source>
        <strain evidence="4">IBT 19713</strain>
    </source>
</reference>
<dbReference type="PROSITE" id="PS50297">
    <property type="entry name" value="ANK_REP_REGION"/>
    <property type="match status" value="1"/>
</dbReference>
<dbReference type="Pfam" id="PF12796">
    <property type="entry name" value="Ank_2"/>
    <property type="match status" value="1"/>
</dbReference>
<reference evidence="4" key="2">
    <citation type="journal article" date="2023" name="IMA Fungus">
        <title>Comparative genomic study of the Penicillium genus elucidates a diverse pangenome and 15 lateral gene transfer events.</title>
        <authorList>
            <person name="Petersen C."/>
            <person name="Sorensen T."/>
            <person name="Nielsen M.R."/>
            <person name="Sondergaard T.E."/>
            <person name="Sorensen J.L."/>
            <person name="Fitzpatrick D.A."/>
            <person name="Frisvad J.C."/>
            <person name="Nielsen K.L."/>
        </authorList>
    </citation>
    <scope>NUCLEOTIDE SEQUENCE</scope>
    <source>
        <strain evidence="4">IBT 19713</strain>
    </source>
</reference>
<evidence type="ECO:0000256" key="1">
    <source>
        <dbReference type="ARBA" id="ARBA00022737"/>
    </source>
</evidence>
<keyword evidence="1" id="KW-0677">Repeat</keyword>
<keyword evidence="5" id="KW-1185">Reference proteome</keyword>
<dbReference type="InterPro" id="IPR050745">
    <property type="entry name" value="Multifunctional_regulatory"/>
</dbReference>
<proteinExistence type="predicted"/>
<keyword evidence="2 3" id="KW-0040">ANK repeat</keyword>
<dbReference type="InterPro" id="IPR002110">
    <property type="entry name" value="Ankyrin_rpt"/>
</dbReference>
<organism evidence="4 5">
    <name type="scientific">Penicillium chermesinum</name>
    <dbReference type="NCBI Taxonomy" id="63820"/>
    <lineage>
        <taxon>Eukaryota</taxon>
        <taxon>Fungi</taxon>
        <taxon>Dikarya</taxon>
        <taxon>Ascomycota</taxon>
        <taxon>Pezizomycotina</taxon>
        <taxon>Eurotiomycetes</taxon>
        <taxon>Eurotiomycetidae</taxon>
        <taxon>Eurotiales</taxon>
        <taxon>Aspergillaceae</taxon>
        <taxon>Penicillium</taxon>
    </lineage>
</organism>
<dbReference type="Gene3D" id="1.25.40.20">
    <property type="entry name" value="Ankyrin repeat-containing domain"/>
    <property type="match status" value="1"/>
</dbReference>
<dbReference type="SUPFAM" id="SSF48403">
    <property type="entry name" value="Ankyrin repeat"/>
    <property type="match status" value="1"/>
</dbReference>
<dbReference type="PROSITE" id="PS50088">
    <property type="entry name" value="ANK_REPEAT"/>
    <property type="match status" value="1"/>
</dbReference>
<dbReference type="EMBL" id="JAPQKS010000001">
    <property type="protein sequence ID" value="KAJ5249113.1"/>
    <property type="molecule type" value="Genomic_DNA"/>
</dbReference>
<evidence type="ECO:0000256" key="3">
    <source>
        <dbReference type="PROSITE-ProRule" id="PRU00023"/>
    </source>
</evidence>
<feature type="repeat" description="ANK" evidence="3">
    <location>
        <begin position="115"/>
        <end position="144"/>
    </location>
</feature>
<dbReference type="SMART" id="SM00248">
    <property type="entry name" value="ANK"/>
    <property type="match status" value="3"/>
</dbReference>